<dbReference type="STRING" id="1219383.SAMN05421733_10384"/>
<organism evidence="3 4">
    <name type="scientific">Acinetobacter boissieri</name>
    <dbReference type="NCBI Taxonomy" id="1219383"/>
    <lineage>
        <taxon>Bacteria</taxon>
        <taxon>Pseudomonadati</taxon>
        <taxon>Pseudomonadota</taxon>
        <taxon>Gammaproteobacteria</taxon>
        <taxon>Moraxellales</taxon>
        <taxon>Moraxellaceae</taxon>
        <taxon>Acinetobacter</taxon>
    </lineage>
</organism>
<dbReference type="Pfam" id="PF13454">
    <property type="entry name" value="NAD_binding_9"/>
    <property type="match status" value="1"/>
</dbReference>
<dbReference type="PANTHER" id="PTHR43539:SF91">
    <property type="entry name" value="FAD-DEPENDENT URATE HYDROXYLASE"/>
    <property type="match status" value="1"/>
</dbReference>
<keyword evidence="1" id="KW-0560">Oxidoreductase</keyword>
<dbReference type="GO" id="GO:0004497">
    <property type="term" value="F:monooxygenase activity"/>
    <property type="evidence" value="ECO:0007669"/>
    <property type="project" value="TreeGrafter"/>
</dbReference>
<evidence type="ECO:0000259" key="2">
    <source>
        <dbReference type="Pfam" id="PF13454"/>
    </source>
</evidence>
<dbReference type="InterPro" id="IPR036188">
    <property type="entry name" value="FAD/NAD-bd_sf"/>
</dbReference>
<dbReference type="Proteomes" id="UP000242501">
    <property type="component" value="Unassembled WGS sequence"/>
</dbReference>
<sequence length="483" mass="55959">MVNIRNLTDLEQQIKEDFTHLNIPKKSWMIPRNHLENEKNHIDVAIIGAGMSGLALSLALYTEGINAIVFDQCKEGEEGPWKNTARMETLRSPKQAIGPALSFPSLTFQAWFKAQFGQEHWELLDKIPRLQWHDYLQWFKKVTQPYILYEHNLIDLNVGEKGSTLYFKNLANGEIQTYMSSHTILAMGIDSFSSPNIPTFMNNVSNHRWEHAYHRSNYHKFKNLDIGVIGYSAGAMDSSATALECGAKSVEILCRCKDFPRVNRGKVAFNSGYLNSYPYWSDQQKWDFNYYLKQERTPAPHGSTLRVSHHKNAYFNFDEHVVSVKEYQNKIHIQTKKHHFIFDYLILATGFSLNWSKYSWLSYIRDHTKQWKDQYISNELPDNSLSQAPYLTTNFEFIAKSKQLDSDFSRLYCFNYSASLSQGPLVGMISGVEHGAPHLAKAISHKIYLDSFDQYINKVKHSEDFELEGNEWEVTLPYVTRQS</sequence>
<dbReference type="InterPro" id="IPR050982">
    <property type="entry name" value="Auxin_biosynth/cation_transpt"/>
</dbReference>
<dbReference type="PANTHER" id="PTHR43539">
    <property type="entry name" value="FLAVIN-BINDING MONOOXYGENASE-LIKE PROTEIN (AFU_ORTHOLOGUE AFUA_4G09220)"/>
    <property type="match status" value="1"/>
</dbReference>
<evidence type="ECO:0000313" key="4">
    <source>
        <dbReference type="Proteomes" id="UP000242501"/>
    </source>
</evidence>
<name>A0A1G6GZM9_9GAMM</name>
<dbReference type="RefSeq" id="WP_092747051.1">
    <property type="nucleotide sequence ID" value="NZ_FMYL01000003.1"/>
</dbReference>
<dbReference type="OrthoDB" id="8671611at2"/>
<accession>A0A1G6GZM9</accession>
<feature type="domain" description="FAD-dependent urate hydroxylase HpyO/Asp monooxygenase CreE-like FAD/NAD(P)-binding" evidence="2">
    <location>
        <begin position="45"/>
        <end position="140"/>
    </location>
</feature>
<dbReference type="SUPFAM" id="SSF51905">
    <property type="entry name" value="FAD/NAD(P)-binding domain"/>
    <property type="match status" value="1"/>
</dbReference>
<dbReference type="EMBL" id="FMYL01000003">
    <property type="protein sequence ID" value="SDB87482.1"/>
    <property type="molecule type" value="Genomic_DNA"/>
</dbReference>
<gene>
    <name evidence="3" type="ORF">SAMN05421733_10384</name>
</gene>
<evidence type="ECO:0000256" key="1">
    <source>
        <dbReference type="ARBA" id="ARBA00023002"/>
    </source>
</evidence>
<keyword evidence="4" id="KW-1185">Reference proteome</keyword>
<proteinExistence type="predicted"/>
<dbReference type="GO" id="GO:0050660">
    <property type="term" value="F:flavin adenine dinucleotide binding"/>
    <property type="evidence" value="ECO:0007669"/>
    <property type="project" value="TreeGrafter"/>
</dbReference>
<dbReference type="InterPro" id="IPR038732">
    <property type="entry name" value="HpyO/CreE_NAD-binding"/>
</dbReference>
<dbReference type="Gene3D" id="3.50.50.60">
    <property type="entry name" value="FAD/NAD(P)-binding domain"/>
    <property type="match status" value="1"/>
</dbReference>
<evidence type="ECO:0000313" key="3">
    <source>
        <dbReference type="EMBL" id="SDB87482.1"/>
    </source>
</evidence>
<protein>
    <submittedName>
        <fullName evidence="3">Predicted flavoprotein CzcO associated with the cation diffusion facilitator CzcD</fullName>
    </submittedName>
</protein>
<reference evidence="4" key="1">
    <citation type="submission" date="2016-09" db="EMBL/GenBank/DDBJ databases">
        <authorList>
            <person name="Varghese N."/>
            <person name="Submissions S."/>
        </authorList>
    </citation>
    <scope>NUCLEOTIDE SEQUENCE [LARGE SCALE GENOMIC DNA]</scope>
    <source>
        <strain evidence="4">ANC 4422</strain>
    </source>
</reference>
<dbReference type="AlphaFoldDB" id="A0A1G6GZM9"/>